<name>A0A8S1MNK2_PARPR</name>
<feature type="domain" description="Protein kinase" evidence="1">
    <location>
        <begin position="19"/>
        <end position="279"/>
    </location>
</feature>
<evidence type="ECO:0000313" key="2">
    <source>
        <dbReference type="EMBL" id="CAD8078506.1"/>
    </source>
</evidence>
<dbReference type="AlphaFoldDB" id="A0A8S1MNK2"/>
<reference evidence="2" key="1">
    <citation type="submission" date="2021-01" db="EMBL/GenBank/DDBJ databases">
        <authorList>
            <consortium name="Genoscope - CEA"/>
            <person name="William W."/>
        </authorList>
    </citation>
    <scope>NUCLEOTIDE SEQUENCE</scope>
</reference>
<organism evidence="2 3">
    <name type="scientific">Paramecium primaurelia</name>
    <dbReference type="NCBI Taxonomy" id="5886"/>
    <lineage>
        <taxon>Eukaryota</taxon>
        <taxon>Sar</taxon>
        <taxon>Alveolata</taxon>
        <taxon>Ciliophora</taxon>
        <taxon>Intramacronucleata</taxon>
        <taxon>Oligohymenophorea</taxon>
        <taxon>Peniculida</taxon>
        <taxon>Parameciidae</taxon>
        <taxon>Paramecium</taxon>
    </lineage>
</organism>
<dbReference type="GO" id="GO:0005737">
    <property type="term" value="C:cytoplasm"/>
    <property type="evidence" value="ECO:0007669"/>
    <property type="project" value="TreeGrafter"/>
</dbReference>
<protein>
    <recommendedName>
        <fullName evidence="1">Protein kinase domain-containing protein</fullName>
    </recommendedName>
</protein>
<feature type="domain" description="Protein kinase" evidence="1">
    <location>
        <begin position="478"/>
        <end position="742"/>
    </location>
</feature>
<dbReference type="GO" id="GO:0005524">
    <property type="term" value="F:ATP binding"/>
    <property type="evidence" value="ECO:0007669"/>
    <property type="project" value="InterPro"/>
</dbReference>
<dbReference type="PANTHER" id="PTHR44167">
    <property type="entry name" value="OVARIAN-SPECIFIC SERINE/THREONINE-PROTEIN KINASE LOK-RELATED"/>
    <property type="match status" value="1"/>
</dbReference>
<dbReference type="EMBL" id="CAJJDM010000061">
    <property type="protein sequence ID" value="CAD8078506.1"/>
    <property type="molecule type" value="Genomic_DNA"/>
</dbReference>
<evidence type="ECO:0000259" key="1">
    <source>
        <dbReference type="PROSITE" id="PS50011"/>
    </source>
</evidence>
<dbReference type="Pfam" id="PF00069">
    <property type="entry name" value="Pkinase"/>
    <property type="match status" value="2"/>
</dbReference>
<dbReference type="PANTHER" id="PTHR44167:SF24">
    <property type="entry name" value="SERINE_THREONINE-PROTEIN KINASE CHK2"/>
    <property type="match status" value="1"/>
</dbReference>
<dbReference type="GO" id="GO:0004674">
    <property type="term" value="F:protein serine/threonine kinase activity"/>
    <property type="evidence" value="ECO:0007669"/>
    <property type="project" value="TreeGrafter"/>
</dbReference>
<dbReference type="GO" id="GO:0044773">
    <property type="term" value="P:mitotic DNA damage checkpoint signaling"/>
    <property type="evidence" value="ECO:0007669"/>
    <property type="project" value="TreeGrafter"/>
</dbReference>
<dbReference type="InterPro" id="IPR000719">
    <property type="entry name" value="Prot_kinase_dom"/>
</dbReference>
<dbReference type="OMA" id="MELGQCS"/>
<proteinExistence type="predicted"/>
<gene>
    <name evidence="2" type="ORF">PPRIM_AZ9-3.1.T0600081</name>
</gene>
<dbReference type="SMART" id="SM00220">
    <property type="entry name" value="S_TKc"/>
    <property type="match status" value="2"/>
</dbReference>
<dbReference type="Proteomes" id="UP000688137">
    <property type="component" value="Unassembled WGS sequence"/>
</dbReference>
<keyword evidence="3" id="KW-1185">Reference proteome</keyword>
<evidence type="ECO:0000313" key="3">
    <source>
        <dbReference type="Proteomes" id="UP000688137"/>
    </source>
</evidence>
<comment type="caution">
    <text evidence="2">The sequence shown here is derived from an EMBL/GenBank/DDBJ whole genome shotgun (WGS) entry which is preliminary data.</text>
</comment>
<dbReference type="GO" id="GO:0005634">
    <property type="term" value="C:nucleus"/>
    <property type="evidence" value="ECO:0007669"/>
    <property type="project" value="TreeGrafter"/>
</dbReference>
<sequence>MRKNQKILSPFNEFKDRCFVILECLGQGIDGEVYEARVENQSYYEQNVAIKFYKNINQREEQFIDSILEQKQNNLHEYNQFLVQIYEKIKVQNEILVVMELGQCSLKEYLSKNQLSFDEKNQICLQISKSIQFLHNQNYFHRDIKPENFVKINNQFKLTDFGLIKQSLQTERIPTICGTQQYQAPEIQDEIYSQEIDIWSLACVFYEIIQGEELIQGYKEKQVKYNKKDLLNNIEDNIQIQKMKYSQIPQWSNLIIKMLNQNPKYRPNILQVVNEIENIQQINIEDNIIINPQNEQIQLQEYLNQNNNLSQQEKESIILDISKSILHLHNKGYYHTNIHLNMFQKYNNHWVLVESDSNKRDQSFNYSELDPKSIDIFRLGCLFYYILLGKIVSDIRKVKVNQNLQIKSDIDSYTTDKDTFLTKIQQIKSEKWQKLILHMLESIEDTSLSLQEIIQVCISQNVNSLIDAPTQEFPKRYFILTKLLGDGREGGVYQATPKNEKFYNKDIAFKIQYKMKDHEIQFIDFLIDYQKNQELNQFIKSNLIKVYERFVSQGQQVLIMELGGKDLFSVLNTKLQIEQKIKICQEISQSIAFLHKQQLIHRDIKPENFIQVGTTFKLIDFGLIQKKEENIRHAKMIGSPLYQAPEIINGSENYQASVDIWSLGCLFFELFQGEPLFDGQTLQELYQQILNYCKNQQKFHLKINQLQIKQELKTLIKQMIDPIPDKRPNIDYVQKELLPKFLSNPAQFIWKKSI</sequence>
<accession>A0A8S1MNK2</accession>
<dbReference type="PROSITE" id="PS50011">
    <property type="entry name" value="PROTEIN_KINASE_DOM"/>
    <property type="match status" value="2"/>
</dbReference>